<reference evidence="3" key="1">
    <citation type="submission" date="2015-03" db="EMBL/GenBank/DDBJ databases">
        <authorList>
            <person name="Nijsse Bart"/>
        </authorList>
    </citation>
    <scope>NUCLEOTIDE SEQUENCE [LARGE SCALE GENOMIC DNA]</scope>
</reference>
<evidence type="ECO:0000259" key="1">
    <source>
        <dbReference type="Pfam" id="PF13022"/>
    </source>
</evidence>
<protein>
    <recommendedName>
        <fullName evidence="1">Homeodomain phBC6A51-type domain-containing protein</fullName>
    </recommendedName>
</protein>
<dbReference type="EMBL" id="CTRP01000005">
    <property type="protein sequence ID" value="CQR71665.1"/>
    <property type="molecule type" value="Genomic_DNA"/>
</dbReference>
<keyword evidence="3" id="KW-1185">Reference proteome</keyword>
<sequence>MEKKPKKRTVKRKKTGSVWVPRPELVKMAQFLINPDDRRSKAEKIKAAGLSETIFYRWMKDERYIQYLNDQIDKYTDSELSEVWKALLRQCKLGNIAAIKLFFDMKRMNPELNDKRELERARLEIERQKLAILEAKAGGGCDDIPDDGFLEALEAKIPDIWGGEEPCP</sequence>
<dbReference type="Pfam" id="PF13022">
    <property type="entry name" value="HTH_Tnp_1_2"/>
    <property type="match status" value="1"/>
</dbReference>
<proteinExistence type="predicted"/>
<gene>
    <name evidence="2" type="ORF">SpAn4DRAFT_3531</name>
</gene>
<dbReference type="Gene3D" id="1.10.10.60">
    <property type="entry name" value="Homeodomain-like"/>
    <property type="match status" value="1"/>
</dbReference>
<accession>A0A0U1KWM5</accession>
<dbReference type="RefSeq" id="WP_021168751.1">
    <property type="nucleotide sequence ID" value="NZ_CTRP01000005.1"/>
</dbReference>
<dbReference type="InterPro" id="IPR024978">
    <property type="entry name" value="Homeodomain_phBC6A51-type"/>
</dbReference>
<name>A0A0U1KWM5_9FIRM</name>
<dbReference type="Proteomes" id="UP000049855">
    <property type="component" value="Unassembled WGS sequence"/>
</dbReference>
<organism evidence="2 3">
    <name type="scientific">Sporomusa ovata</name>
    <dbReference type="NCBI Taxonomy" id="2378"/>
    <lineage>
        <taxon>Bacteria</taxon>
        <taxon>Bacillati</taxon>
        <taxon>Bacillota</taxon>
        <taxon>Negativicutes</taxon>
        <taxon>Selenomonadales</taxon>
        <taxon>Sporomusaceae</taxon>
        <taxon>Sporomusa</taxon>
    </lineage>
</organism>
<evidence type="ECO:0000313" key="3">
    <source>
        <dbReference type="Proteomes" id="UP000049855"/>
    </source>
</evidence>
<dbReference type="AlphaFoldDB" id="A0A0U1KWM5"/>
<evidence type="ECO:0000313" key="2">
    <source>
        <dbReference type="EMBL" id="CQR71665.1"/>
    </source>
</evidence>
<feature type="domain" description="Homeodomain phBC6A51-type" evidence="1">
    <location>
        <begin position="27"/>
        <end position="119"/>
    </location>
</feature>